<proteinExistence type="predicted"/>
<gene>
    <name evidence="1" type="ORF">BAUCODRAFT_72039</name>
</gene>
<dbReference type="HOGENOM" id="CLU_711688_0_0_1"/>
<dbReference type="OrthoDB" id="3795850at2759"/>
<evidence type="ECO:0000313" key="1">
    <source>
        <dbReference type="EMBL" id="EMC95088.1"/>
    </source>
</evidence>
<dbReference type="AlphaFoldDB" id="M2MU54"/>
<dbReference type="EMBL" id="KB445557">
    <property type="protein sequence ID" value="EMC95088.1"/>
    <property type="molecule type" value="Genomic_DNA"/>
</dbReference>
<dbReference type="KEGG" id="bcom:BAUCODRAFT_72039"/>
<dbReference type="eggNOG" id="ENOG502RWIM">
    <property type="taxonomic scope" value="Eukaryota"/>
</dbReference>
<dbReference type="GeneID" id="19116708"/>
<dbReference type="Proteomes" id="UP000011761">
    <property type="component" value="Unassembled WGS sequence"/>
</dbReference>
<name>M2MU54_BAUPA</name>
<reference evidence="1 2" key="1">
    <citation type="journal article" date="2012" name="PLoS Pathog.">
        <title>Diverse lifestyles and strategies of plant pathogenesis encoded in the genomes of eighteen Dothideomycetes fungi.</title>
        <authorList>
            <person name="Ohm R.A."/>
            <person name="Feau N."/>
            <person name="Henrissat B."/>
            <person name="Schoch C.L."/>
            <person name="Horwitz B.A."/>
            <person name="Barry K.W."/>
            <person name="Condon B.J."/>
            <person name="Copeland A.C."/>
            <person name="Dhillon B."/>
            <person name="Glaser F."/>
            <person name="Hesse C.N."/>
            <person name="Kosti I."/>
            <person name="LaButti K."/>
            <person name="Lindquist E.A."/>
            <person name="Lucas S."/>
            <person name="Salamov A.A."/>
            <person name="Bradshaw R.E."/>
            <person name="Ciuffetti L."/>
            <person name="Hamelin R.C."/>
            <person name="Kema G.H.J."/>
            <person name="Lawrence C."/>
            <person name="Scott J.A."/>
            <person name="Spatafora J.W."/>
            <person name="Turgeon B.G."/>
            <person name="de Wit P.J.G.M."/>
            <person name="Zhong S."/>
            <person name="Goodwin S.B."/>
            <person name="Grigoriev I.V."/>
        </authorList>
    </citation>
    <scope>NUCLEOTIDE SEQUENCE [LARGE SCALE GENOMIC DNA]</scope>
    <source>
        <strain evidence="1 2">UAMH 10762</strain>
    </source>
</reference>
<organism evidence="1 2">
    <name type="scientific">Baudoinia panamericana (strain UAMH 10762)</name>
    <name type="common">Angels' share fungus</name>
    <name type="synonym">Baudoinia compniacensis (strain UAMH 10762)</name>
    <dbReference type="NCBI Taxonomy" id="717646"/>
    <lineage>
        <taxon>Eukaryota</taxon>
        <taxon>Fungi</taxon>
        <taxon>Dikarya</taxon>
        <taxon>Ascomycota</taxon>
        <taxon>Pezizomycotina</taxon>
        <taxon>Dothideomycetes</taxon>
        <taxon>Dothideomycetidae</taxon>
        <taxon>Mycosphaerellales</taxon>
        <taxon>Teratosphaeriaceae</taxon>
        <taxon>Baudoinia</taxon>
    </lineage>
</organism>
<dbReference type="RefSeq" id="XP_007677534.1">
    <property type="nucleotide sequence ID" value="XM_007679344.1"/>
</dbReference>
<accession>M2MU54</accession>
<evidence type="ECO:0000313" key="2">
    <source>
        <dbReference type="Proteomes" id="UP000011761"/>
    </source>
</evidence>
<sequence length="388" mass="43862">MPVKPDELILHLDAYAKTLPALKALRLCHRFGKGPDVHIIKLPVEVEQIIEAYVVATRRAWEELQFEWCMLEKEFRCFESKCCPSSHHEDNSPMHERAYDEVELCDFCEAEGISEDGCLKKCTKGTVEPCPTCQINMASDDCEKTCEAAYGEVIERLAHGSESTYEYHAECCDGWATRVSPRAFAKHAKVLREHFGLEAFLADTAWYPEPKGGWPEDRNYRWHGSDTIQTTLCYLTLPKTLGPHTVFEPGELDSRMYAECGGSVYAAQALRVDPPGTLSQEERARFQRALKTLGLTPYLHPSQDRQPAVSARLNSPTGQGSGTSMNAWMEEHVTQLTVGQNRRAPPGHSSRYSLRAGEHTRYHSRFRSVKAQRPQSLLDRFAVPLLFV</sequence>
<protein>
    <submittedName>
        <fullName evidence="1">Uncharacterized protein</fullName>
    </submittedName>
</protein>
<keyword evidence="2" id="KW-1185">Reference proteome</keyword>